<accession>M2TM36</accession>
<keyword evidence="4" id="KW-1185">Reference proteome</keyword>
<keyword evidence="2" id="KW-0732">Signal</keyword>
<gene>
    <name evidence="3" type="ORF">COCHEDRAFT_1033984</name>
</gene>
<reference evidence="4" key="2">
    <citation type="journal article" date="2013" name="PLoS Genet.">
        <title>Comparative genome structure, secondary metabolite, and effector coding capacity across Cochliobolus pathogens.</title>
        <authorList>
            <person name="Condon B.J."/>
            <person name="Leng Y."/>
            <person name="Wu D."/>
            <person name="Bushley K.E."/>
            <person name="Ohm R.A."/>
            <person name="Otillar R."/>
            <person name="Martin J."/>
            <person name="Schackwitz W."/>
            <person name="Grimwood J."/>
            <person name="MohdZainudin N."/>
            <person name="Xue C."/>
            <person name="Wang R."/>
            <person name="Manning V.A."/>
            <person name="Dhillon B."/>
            <person name="Tu Z.J."/>
            <person name="Steffenson B.J."/>
            <person name="Salamov A."/>
            <person name="Sun H."/>
            <person name="Lowry S."/>
            <person name="LaButti K."/>
            <person name="Han J."/>
            <person name="Copeland A."/>
            <person name="Lindquist E."/>
            <person name="Barry K."/>
            <person name="Schmutz J."/>
            <person name="Baker S.E."/>
            <person name="Ciuffetti L.M."/>
            <person name="Grigoriev I.V."/>
            <person name="Zhong S."/>
            <person name="Turgeon B.G."/>
        </authorList>
    </citation>
    <scope>NUCLEOTIDE SEQUENCE [LARGE SCALE GENOMIC DNA]</scope>
    <source>
        <strain evidence="4">C5 / ATCC 48332 / race O</strain>
    </source>
</reference>
<dbReference type="EMBL" id="KB445582">
    <property type="protein sequence ID" value="EMD87589.1"/>
    <property type="molecule type" value="Genomic_DNA"/>
</dbReference>
<feature type="signal peptide" evidence="2">
    <location>
        <begin position="1"/>
        <end position="18"/>
    </location>
</feature>
<dbReference type="HOGENOM" id="CLU_1390093_0_0_1"/>
<organism evidence="3 4">
    <name type="scientific">Cochliobolus heterostrophus (strain C5 / ATCC 48332 / race O)</name>
    <name type="common">Southern corn leaf blight fungus</name>
    <name type="synonym">Bipolaris maydis</name>
    <dbReference type="NCBI Taxonomy" id="701091"/>
    <lineage>
        <taxon>Eukaryota</taxon>
        <taxon>Fungi</taxon>
        <taxon>Dikarya</taxon>
        <taxon>Ascomycota</taxon>
        <taxon>Pezizomycotina</taxon>
        <taxon>Dothideomycetes</taxon>
        <taxon>Pleosporomycetidae</taxon>
        <taxon>Pleosporales</taxon>
        <taxon>Pleosporineae</taxon>
        <taxon>Pleosporaceae</taxon>
        <taxon>Bipolaris</taxon>
    </lineage>
</organism>
<feature type="region of interest" description="Disordered" evidence="1">
    <location>
        <begin position="132"/>
        <end position="156"/>
    </location>
</feature>
<dbReference type="AlphaFoldDB" id="M2TM36"/>
<feature type="chain" id="PRO_5004026082" evidence="2">
    <location>
        <begin position="19"/>
        <end position="196"/>
    </location>
</feature>
<protein>
    <submittedName>
        <fullName evidence="3">Uncharacterized protein</fullName>
    </submittedName>
</protein>
<proteinExistence type="predicted"/>
<name>M2TM36_COCH5</name>
<evidence type="ECO:0000313" key="3">
    <source>
        <dbReference type="EMBL" id="EMD87589.1"/>
    </source>
</evidence>
<sequence length="196" mass="21308">MPFSLLLSPWRWRWHWLRLRLWLRPLRVNVSRPSSPTPLGGSDGLRIWHASDGRCWVSFAALSFRQASMRVPKTGLASGGEGGEGGVCSEQHGAYSRGAGCAAPLFLLSHTVTATIVDKDGSIRGVFPAALPSAGQGSESRRHTSGEQPQGFAQTVRVRTRSSAMTWKICSMLALLRLSLTPDASLPKPCERLTSL</sequence>
<evidence type="ECO:0000313" key="4">
    <source>
        <dbReference type="Proteomes" id="UP000016936"/>
    </source>
</evidence>
<dbReference type="Proteomes" id="UP000016936">
    <property type="component" value="Unassembled WGS sequence"/>
</dbReference>
<evidence type="ECO:0000256" key="2">
    <source>
        <dbReference type="SAM" id="SignalP"/>
    </source>
</evidence>
<reference evidence="3 4" key="1">
    <citation type="journal article" date="2012" name="PLoS Pathog.">
        <title>Diverse lifestyles and strategies of plant pathogenesis encoded in the genomes of eighteen Dothideomycetes fungi.</title>
        <authorList>
            <person name="Ohm R.A."/>
            <person name="Feau N."/>
            <person name="Henrissat B."/>
            <person name="Schoch C.L."/>
            <person name="Horwitz B.A."/>
            <person name="Barry K.W."/>
            <person name="Condon B.J."/>
            <person name="Copeland A.C."/>
            <person name="Dhillon B."/>
            <person name="Glaser F."/>
            <person name="Hesse C.N."/>
            <person name="Kosti I."/>
            <person name="LaButti K."/>
            <person name="Lindquist E.A."/>
            <person name="Lucas S."/>
            <person name="Salamov A.A."/>
            <person name="Bradshaw R.E."/>
            <person name="Ciuffetti L."/>
            <person name="Hamelin R.C."/>
            <person name="Kema G.H.J."/>
            <person name="Lawrence C."/>
            <person name="Scott J.A."/>
            <person name="Spatafora J.W."/>
            <person name="Turgeon B.G."/>
            <person name="de Wit P.J.G.M."/>
            <person name="Zhong S."/>
            <person name="Goodwin S.B."/>
            <person name="Grigoriev I.V."/>
        </authorList>
    </citation>
    <scope>NUCLEOTIDE SEQUENCE [LARGE SCALE GENOMIC DNA]</scope>
    <source>
        <strain evidence="4">C5 / ATCC 48332 / race O</strain>
    </source>
</reference>
<evidence type="ECO:0000256" key="1">
    <source>
        <dbReference type="SAM" id="MobiDB-lite"/>
    </source>
</evidence>